<dbReference type="KEGG" id="cheb:HH215_14945"/>
<dbReference type="AlphaFoldDB" id="A0A7Z2VJS3"/>
<dbReference type="RefSeq" id="WP_169280626.1">
    <property type="nucleotide sequence ID" value="NZ_CP051680.1"/>
</dbReference>
<keyword evidence="2" id="KW-1185">Reference proteome</keyword>
<proteinExistence type="predicted"/>
<name>A0A7Z2VJS3_9BACL</name>
<protein>
    <submittedName>
        <fullName evidence="1">Uncharacterized protein</fullName>
    </submittedName>
</protein>
<dbReference type="Proteomes" id="UP000502248">
    <property type="component" value="Chromosome"/>
</dbReference>
<reference evidence="1 2" key="1">
    <citation type="submission" date="2020-04" db="EMBL/GenBank/DDBJ databases">
        <title>Genome sequencing of novel species.</title>
        <authorList>
            <person name="Heo J."/>
            <person name="Kim S.-J."/>
            <person name="Kim J.-S."/>
            <person name="Hong S.-B."/>
            <person name="Kwon S.-W."/>
        </authorList>
    </citation>
    <scope>NUCLEOTIDE SEQUENCE [LARGE SCALE GENOMIC DNA]</scope>
    <source>
        <strain evidence="1 2">MFER-1</strain>
    </source>
</reference>
<evidence type="ECO:0000313" key="1">
    <source>
        <dbReference type="EMBL" id="QJD84342.1"/>
    </source>
</evidence>
<evidence type="ECO:0000313" key="2">
    <source>
        <dbReference type="Proteomes" id="UP000502248"/>
    </source>
</evidence>
<organism evidence="1 2">
    <name type="scientific">Cohnella herbarum</name>
    <dbReference type="NCBI Taxonomy" id="2728023"/>
    <lineage>
        <taxon>Bacteria</taxon>
        <taxon>Bacillati</taxon>
        <taxon>Bacillota</taxon>
        <taxon>Bacilli</taxon>
        <taxon>Bacillales</taxon>
        <taxon>Paenibacillaceae</taxon>
        <taxon>Cohnella</taxon>
    </lineage>
</organism>
<dbReference type="EMBL" id="CP051680">
    <property type="protein sequence ID" value="QJD84342.1"/>
    <property type="molecule type" value="Genomic_DNA"/>
</dbReference>
<accession>A0A7Z2VJS3</accession>
<gene>
    <name evidence="1" type="ORF">HH215_14945</name>
</gene>
<sequence>MLIQEYVNYKIWESNQRLLAMQQKHGLDGLEVVAIRPRVTARIMRLVRLIIVNLIRRT</sequence>